<gene>
    <name evidence="3" type="ORF">AACH10_14045</name>
</gene>
<protein>
    <submittedName>
        <fullName evidence="3">DUF2325 domain-containing protein</fullName>
    </submittedName>
</protein>
<name>A0ABU9CHP3_9BURK</name>
<organism evidence="3 4">
    <name type="scientific">Pseudaquabacterium inlustre</name>
    <dbReference type="NCBI Taxonomy" id="2984192"/>
    <lineage>
        <taxon>Bacteria</taxon>
        <taxon>Pseudomonadati</taxon>
        <taxon>Pseudomonadota</taxon>
        <taxon>Betaproteobacteria</taxon>
        <taxon>Burkholderiales</taxon>
        <taxon>Sphaerotilaceae</taxon>
        <taxon>Pseudaquabacterium</taxon>
    </lineage>
</organism>
<evidence type="ECO:0000313" key="4">
    <source>
        <dbReference type="Proteomes" id="UP001365405"/>
    </source>
</evidence>
<dbReference type="EMBL" id="JBBUTH010000007">
    <property type="protein sequence ID" value="MEK8051369.1"/>
    <property type="molecule type" value="Genomic_DNA"/>
</dbReference>
<feature type="coiled-coil region" evidence="2">
    <location>
        <begin position="201"/>
        <end position="228"/>
    </location>
</feature>
<evidence type="ECO:0000256" key="2">
    <source>
        <dbReference type="SAM" id="Coils"/>
    </source>
</evidence>
<dbReference type="Pfam" id="PF10087">
    <property type="entry name" value="DUF2325"/>
    <property type="match status" value="1"/>
</dbReference>
<keyword evidence="2" id="KW-0175">Coiled coil</keyword>
<comment type="similarity">
    <text evidence="1">Belongs to the UPF0751 family.</text>
</comment>
<accession>A0ABU9CHP3</accession>
<evidence type="ECO:0000313" key="3">
    <source>
        <dbReference type="EMBL" id="MEK8051369.1"/>
    </source>
</evidence>
<keyword evidence="4" id="KW-1185">Reference proteome</keyword>
<sequence length="423" mass="46012">MCRIARPHPFWPTAGQPLNLWPTQAAPALPDIPAPRPSGSRRRRLWELDSHAFCPVIGVCLPLDAVRALVQREQGAEAPTDDYGLHCEAIAASKRRTPLAERIQQALDTRYAEALRTTRAIKDTEALASWWRAALQGDGVAGALWATLTHAACDTLLEEQVLHDIHLLQHQWGAAERADRRRLRELQTAHERLQHSQGTLLARQAEQLQQQALRLEQLQASLVQLRGELIGRDTRIAQLSHALAQAQQASPDLAPRRELQAQVLALRERLVGLDRALRHARLAAAGPATLPASASACTAPAAAAAPVPVPLPWPALSQRAVLCVGGRSRAVPVYRHVIEREGAHFAHHDGGTEHSPAQLEACLAAADLVICQTGCISHDAYWRVKSHCKRTGKPCLFVEQSSRSGLQRALGLAHAAASPATPS</sequence>
<proteinExistence type="inferred from homology"/>
<dbReference type="RefSeq" id="WP_341411053.1">
    <property type="nucleotide sequence ID" value="NZ_JBBUTH010000007.1"/>
</dbReference>
<evidence type="ECO:0000256" key="1">
    <source>
        <dbReference type="ARBA" id="ARBA00007189"/>
    </source>
</evidence>
<reference evidence="3 4" key="1">
    <citation type="submission" date="2024-04" db="EMBL/GenBank/DDBJ databases">
        <title>Novel species of the genus Ideonella isolated from streams.</title>
        <authorList>
            <person name="Lu H."/>
        </authorList>
    </citation>
    <scope>NUCLEOTIDE SEQUENCE [LARGE SCALE GENOMIC DNA]</scope>
    <source>
        <strain evidence="3 4">DXS22W</strain>
    </source>
</reference>
<comment type="caution">
    <text evidence="3">The sequence shown here is derived from an EMBL/GenBank/DDBJ whole genome shotgun (WGS) entry which is preliminary data.</text>
</comment>
<dbReference type="InterPro" id="IPR016772">
    <property type="entry name" value="UCP020408"/>
</dbReference>
<dbReference type="Proteomes" id="UP001365405">
    <property type="component" value="Unassembled WGS sequence"/>
</dbReference>